<keyword evidence="1" id="KW-0812">Transmembrane</keyword>
<evidence type="ECO:0008006" key="4">
    <source>
        <dbReference type="Google" id="ProtNLM"/>
    </source>
</evidence>
<evidence type="ECO:0000256" key="1">
    <source>
        <dbReference type="SAM" id="Phobius"/>
    </source>
</evidence>
<dbReference type="RefSeq" id="WP_187245824.1">
    <property type="nucleotide sequence ID" value="NZ_BAAAOK010000035.1"/>
</dbReference>
<organism evidence="2 3">
    <name type="scientific">Actinomadura alba</name>
    <dbReference type="NCBI Taxonomy" id="406431"/>
    <lineage>
        <taxon>Bacteria</taxon>
        <taxon>Bacillati</taxon>
        <taxon>Actinomycetota</taxon>
        <taxon>Actinomycetes</taxon>
        <taxon>Streptosporangiales</taxon>
        <taxon>Thermomonosporaceae</taxon>
        <taxon>Actinomadura</taxon>
    </lineage>
</organism>
<comment type="caution">
    <text evidence="2">The sequence shown here is derived from an EMBL/GenBank/DDBJ whole genome shotgun (WGS) entry which is preliminary data.</text>
</comment>
<evidence type="ECO:0000313" key="2">
    <source>
        <dbReference type="EMBL" id="MBC6468779.1"/>
    </source>
</evidence>
<feature type="transmembrane region" description="Helical" evidence="1">
    <location>
        <begin position="150"/>
        <end position="171"/>
    </location>
</feature>
<accession>A0ABR7LW20</accession>
<name>A0ABR7LW20_9ACTN</name>
<protein>
    <recommendedName>
        <fullName evidence="4">PqqD family peptide modification chaperone</fullName>
    </recommendedName>
</protein>
<feature type="transmembrane region" description="Helical" evidence="1">
    <location>
        <begin position="248"/>
        <end position="272"/>
    </location>
</feature>
<reference evidence="2 3" key="1">
    <citation type="submission" date="2020-06" db="EMBL/GenBank/DDBJ databases">
        <title>Actinomadura xiongansis sp. nov., isolated from soil of Baiyangdian.</title>
        <authorList>
            <person name="Zhang X."/>
        </authorList>
    </citation>
    <scope>NUCLEOTIDE SEQUENCE [LARGE SCALE GENOMIC DNA]</scope>
    <source>
        <strain evidence="2 3">HBUM206468</strain>
    </source>
</reference>
<sequence length="406" mass="44335">MIDERTTIRLRPLSVVDDGDDVLVGDAETGVFVAVPPVGGVVVRAFGRGATLGEASAEAERYAGQPVDLSAFVEKLRKLGFVEQDDAAIRSPGRTAPIQQRGWFRGVSQSLARPFFGRIAWVFYAASFLFCIGCFAFRPDLWPRPGDVFFLDSIGLSALVLYPIAMLGTALHECWHWLAARAAGVQARFGVDLRLYFVVFETDLSQLWALPRRSRFGPLLAGLAIDSVVLAALLAAELTASAWSMPSTLAGLLAAVVFVKVVTITWQFLVFLRTDIYAVLVTATGCRNLWRVKSLLLRKALGRLSPAHSAELAAAAPRDVQAGRWFRWVWLAGLVATAGWYFGFTLPVLLTVLGWTADGLTTGPLTGRFWLTAAGSVMLLWTPAVTLLIAVRTMALRIRGDRLARR</sequence>
<dbReference type="EMBL" id="JABVEC010000021">
    <property type="protein sequence ID" value="MBC6468779.1"/>
    <property type="molecule type" value="Genomic_DNA"/>
</dbReference>
<feature type="transmembrane region" description="Helical" evidence="1">
    <location>
        <begin position="115"/>
        <end position="138"/>
    </location>
</feature>
<keyword evidence="1" id="KW-0472">Membrane</keyword>
<dbReference type="Proteomes" id="UP000805614">
    <property type="component" value="Unassembled WGS sequence"/>
</dbReference>
<evidence type="ECO:0000313" key="3">
    <source>
        <dbReference type="Proteomes" id="UP000805614"/>
    </source>
</evidence>
<gene>
    <name evidence="2" type="ORF">HKK74_25250</name>
</gene>
<proteinExistence type="predicted"/>
<feature type="transmembrane region" description="Helical" evidence="1">
    <location>
        <begin position="216"/>
        <end position="236"/>
    </location>
</feature>
<feature type="transmembrane region" description="Helical" evidence="1">
    <location>
        <begin position="369"/>
        <end position="391"/>
    </location>
</feature>
<keyword evidence="3" id="KW-1185">Reference proteome</keyword>
<keyword evidence="1" id="KW-1133">Transmembrane helix</keyword>
<feature type="transmembrane region" description="Helical" evidence="1">
    <location>
        <begin position="328"/>
        <end position="357"/>
    </location>
</feature>